<keyword evidence="1" id="KW-0812">Transmembrane</keyword>
<gene>
    <name evidence="2" type="ORF">UT41_C0003G0132</name>
</gene>
<reference evidence="2 3" key="1">
    <citation type="journal article" date="2015" name="Nature">
        <title>rRNA introns, odd ribosomes, and small enigmatic genomes across a large radiation of phyla.</title>
        <authorList>
            <person name="Brown C.T."/>
            <person name="Hug L.A."/>
            <person name="Thomas B.C."/>
            <person name="Sharon I."/>
            <person name="Castelle C.J."/>
            <person name="Singh A."/>
            <person name="Wilkins M.J."/>
            <person name="Williams K.H."/>
            <person name="Banfield J.F."/>
        </authorList>
    </citation>
    <scope>NUCLEOTIDE SEQUENCE [LARGE SCALE GENOMIC DNA]</scope>
</reference>
<evidence type="ECO:0000256" key="1">
    <source>
        <dbReference type="SAM" id="Phobius"/>
    </source>
</evidence>
<proteinExistence type="predicted"/>
<protein>
    <recommendedName>
        <fullName evidence="4">TadE family protein</fullName>
    </recommendedName>
</protein>
<keyword evidence="1" id="KW-1133">Transmembrane helix</keyword>
<comment type="caution">
    <text evidence="2">The sequence shown here is derived from an EMBL/GenBank/DDBJ whole genome shotgun (WGS) entry which is preliminary data.</text>
</comment>
<accession>A0A0G0QP83</accession>
<evidence type="ECO:0000313" key="2">
    <source>
        <dbReference type="EMBL" id="KKR12205.1"/>
    </source>
</evidence>
<evidence type="ECO:0000313" key="3">
    <source>
        <dbReference type="Proteomes" id="UP000034665"/>
    </source>
</evidence>
<sequence length="160" mass="16975">MQDKKAIQQKAQRYMQGIVALPLMLLISAVVLEITAATTLVAFYVLQGNAGARTVAEALTTARSGIDDASLQIVRGTITSASYVLTIDTQHKATITVCKDGRKTTSCTSLGGCDYSNPSDVGKVEVTSVGTVKNKNSCVRAIYAIDGDTSEIKLESLKEI</sequence>
<feature type="transmembrane region" description="Helical" evidence="1">
    <location>
        <begin position="21"/>
        <end position="46"/>
    </location>
</feature>
<dbReference type="STRING" id="1619013.UT41_C0003G0132"/>
<dbReference type="AlphaFoldDB" id="A0A0G0QP83"/>
<organism evidence="2 3">
    <name type="scientific">Candidatus Wolfebacteria bacterium GW2011_GWC2_39_22</name>
    <dbReference type="NCBI Taxonomy" id="1619013"/>
    <lineage>
        <taxon>Bacteria</taxon>
        <taxon>Candidatus Wolfeibacteriota</taxon>
    </lineage>
</organism>
<evidence type="ECO:0008006" key="4">
    <source>
        <dbReference type="Google" id="ProtNLM"/>
    </source>
</evidence>
<dbReference type="Proteomes" id="UP000034665">
    <property type="component" value="Unassembled WGS sequence"/>
</dbReference>
<name>A0A0G0QP83_9BACT</name>
<keyword evidence="1" id="KW-0472">Membrane</keyword>
<dbReference type="EMBL" id="LBWR01000003">
    <property type="protein sequence ID" value="KKR12205.1"/>
    <property type="molecule type" value="Genomic_DNA"/>
</dbReference>